<proteinExistence type="predicted"/>
<evidence type="ECO:0000313" key="4">
    <source>
        <dbReference type="Proteomes" id="UP000002051"/>
    </source>
</evidence>
<evidence type="ECO:0000313" key="3">
    <source>
        <dbReference type="EnsemblPlants" id="AES71391"/>
    </source>
</evidence>
<feature type="region of interest" description="Disordered" evidence="1">
    <location>
        <begin position="1"/>
        <end position="37"/>
    </location>
</feature>
<accession>G7J466</accession>
<sequence length="105" mass="11366">MDINSTVSHKKYMIEEEGSQSTNGLSNDSASASASAITNSPTLCRKGHVYSNTSYELEEEFLINFKGNDGYYNNLMQGSESIGKSNEKSIGILFGLDVGLKENAS</sequence>
<reference evidence="2 4" key="2">
    <citation type="journal article" date="2014" name="BMC Genomics">
        <title>An improved genome release (version Mt4.0) for the model legume Medicago truncatula.</title>
        <authorList>
            <person name="Tang H."/>
            <person name="Krishnakumar V."/>
            <person name="Bidwell S."/>
            <person name="Rosen B."/>
            <person name="Chan A."/>
            <person name="Zhou S."/>
            <person name="Gentzbittel L."/>
            <person name="Childs K.L."/>
            <person name="Yandell M."/>
            <person name="Gundlach H."/>
            <person name="Mayer K.F."/>
            <person name="Schwartz D.C."/>
            <person name="Town C.D."/>
        </authorList>
    </citation>
    <scope>GENOME REANNOTATION</scope>
    <source>
        <strain evidence="3 4">cv. Jemalong A17</strain>
    </source>
</reference>
<dbReference type="Proteomes" id="UP000002051">
    <property type="component" value="Chromosome 3"/>
</dbReference>
<dbReference type="EnsemblPlants" id="AES71391">
    <property type="protein sequence ID" value="AES71391"/>
    <property type="gene ID" value="MTR_3g073460"/>
</dbReference>
<keyword evidence="4" id="KW-1185">Reference proteome</keyword>
<dbReference type="AlphaFoldDB" id="G7J466"/>
<dbReference type="EMBL" id="CM001219">
    <property type="protein sequence ID" value="AES71391.1"/>
    <property type="molecule type" value="Genomic_DNA"/>
</dbReference>
<name>G7J466_MEDTR</name>
<evidence type="ECO:0000313" key="2">
    <source>
        <dbReference type="EMBL" id="AES71391.1"/>
    </source>
</evidence>
<evidence type="ECO:0000256" key="1">
    <source>
        <dbReference type="SAM" id="MobiDB-lite"/>
    </source>
</evidence>
<reference evidence="3" key="3">
    <citation type="submission" date="2015-04" db="UniProtKB">
        <authorList>
            <consortium name="EnsemblPlants"/>
        </authorList>
    </citation>
    <scope>IDENTIFICATION</scope>
    <source>
        <strain evidence="3">cv. Jemalong A17</strain>
    </source>
</reference>
<reference evidence="2 4" key="1">
    <citation type="journal article" date="2011" name="Nature">
        <title>The Medicago genome provides insight into the evolution of rhizobial symbioses.</title>
        <authorList>
            <person name="Young N.D."/>
            <person name="Debelle F."/>
            <person name="Oldroyd G.E."/>
            <person name="Geurts R."/>
            <person name="Cannon S.B."/>
            <person name="Udvardi M.K."/>
            <person name="Benedito V.A."/>
            <person name="Mayer K.F."/>
            <person name="Gouzy J."/>
            <person name="Schoof H."/>
            <person name="Van de Peer Y."/>
            <person name="Proost S."/>
            <person name="Cook D.R."/>
            <person name="Meyers B.C."/>
            <person name="Spannagl M."/>
            <person name="Cheung F."/>
            <person name="De Mita S."/>
            <person name="Krishnakumar V."/>
            <person name="Gundlach H."/>
            <person name="Zhou S."/>
            <person name="Mudge J."/>
            <person name="Bharti A.K."/>
            <person name="Murray J.D."/>
            <person name="Naoumkina M.A."/>
            <person name="Rosen B."/>
            <person name="Silverstein K.A."/>
            <person name="Tang H."/>
            <person name="Rombauts S."/>
            <person name="Zhao P.X."/>
            <person name="Zhou P."/>
            <person name="Barbe V."/>
            <person name="Bardou P."/>
            <person name="Bechner M."/>
            <person name="Bellec A."/>
            <person name="Berger A."/>
            <person name="Berges H."/>
            <person name="Bidwell S."/>
            <person name="Bisseling T."/>
            <person name="Choisne N."/>
            <person name="Couloux A."/>
            <person name="Denny R."/>
            <person name="Deshpande S."/>
            <person name="Dai X."/>
            <person name="Doyle J.J."/>
            <person name="Dudez A.M."/>
            <person name="Farmer A.D."/>
            <person name="Fouteau S."/>
            <person name="Franken C."/>
            <person name="Gibelin C."/>
            <person name="Gish J."/>
            <person name="Goldstein S."/>
            <person name="Gonzalez A.J."/>
            <person name="Green P.J."/>
            <person name="Hallab A."/>
            <person name="Hartog M."/>
            <person name="Hua A."/>
            <person name="Humphray S.J."/>
            <person name="Jeong D.H."/>
            <person name="Jing Y."/>
            <person name="Jocker A."/>
            <person name="Kenton S.M."/>
            <person name="Kim D.J."/>
            <person name="Klee K."/>
            <person name="Lai H."/>
            <person name="Lang C."/>
            <person name="Lin S."/>
            <person name="Macmil S.L."/>
            <person name="Magdelenat G."/>
            <person name="Matthews L."/>
            <person name="McCorrison J."/>
            <person name="Monaghan E.L."/>
            <person name="Mun J.H."/>
            <person name="Najar F.Z."/>
            <person name="Nicholson C."/>
            <person name="Noirot C."/>
            <person name="O'Bleness M."/>
            <person name="Paule C.R."/>
            <person name="Poulain J."/>
            <person name="Prion F."/>
            <person name="Qin B."/>
            <person name="Qu C."/>
            <person name="Retzel E.F."/>
            <person name="Riddle C."/>
            <person name="Sallet E."/>
            <person name="Samain S."/>
            <person name="Samson N."/>
            <person name="Sanders I."/>
            <person name="Saurat O."/>
            <person name="Scarpelli C."/>
            <person name="Schiex T."/>
            <person name="Segurens B."/>
            <person name="Severin A.J."/>
            <person name="Sherrier D.J."/>
            <person name="Shi R."/>
            <person name="Sims S."/>
            <person name="Singer S.R."/>
            <person name="Sinharoy S."/>
            <person name="Sterck L."/>
            <person name="Viollet A."/>
            <person name="Wang B.B."/>
            <person name="Wang K."/>
            <person name="Wang M."/>
            <person name="Wang X."/>
            <person name="Warfsmann J."/>
            <person name="Weissenbach J."/>
            <person name="White D.D."/>
            <person name="White J.D."/>
            <person name="Wiley G.B."/>
            <person name="Wincker P."/>
            <person name="Xing Y."/>
            <person name="Yang L."/>
            <person name="Yao Z."/>
            <person name="Ying F."/>
            <person name="Zhai J."/>
            <person name="Zhou L."/>
            <person name="Zuber A."/>
            <person name="Denarie J."/>
            <person name="Dixon R.A."/>
            <person name="May G.D."/>
            <person name="Schwartz D.C."/>
            <person name="Rogers J."/>
            <person name="Quetier F."/>
            <person name="Town C.D."/>
            <person name="Roe B.A."/>
        </authorList>
    </citation>
    <scope>NUCLEOTIDE SEQUENCE [LARGE SCALE GENOMIC DNA]</scope>
    <source>
        <strain evidence="2">A17</strain>
        <strain evidence="3 4">cv. Jemalong A17</strain>
    </source>
</reference>
<protein>
    <submittedName>
        <fullName evidence="2 3">Uncharacterized protein</fullName>
    </submittedName>
</protein>
<feature type="compositionally biased region" description="Polar residues" evidence="1">
    <location>
        <begin position="19"/>
        <end position="28"/>
    </location>
</feature>
<dbReference type="PaxDb" id="3880-AES71391"/>
<gene>
    <name evidence="2" type="ordered locus">MTR_3g073460</name>
</gene>
<dbReference type="HOGENOM" id="CLU_2240572_0_0_1"/>
<organism evidence="2 4">
    <name type="scientific">Medicago truncatula</name>
    <name type="common">Barrel medic</name>
    <name type="synonym">Medicago tribuloides</name>
    <dbReference type="NCBI Taxonomy" id="3880"/>
    <lineage>
        <taxon>Eukaryota</taxon>
        <taxon>Viridiplantae</taxon>
        <taxon>Streptophyta</taxon>
        <taxon>Embryophyta</taxon>
        <taxon>Tracheophyta</taxon>
        <taxon>Spermatophyta</taxon>
        <taxon>Magnoliopsida</taxon>
        <taxon>eudicotyledons</taxon>
        <taxon>Gunneridae</taxon>
        <taxon>Pentapetalae</taxon>
        <taxon>rosids</taxon>
        <taxon>fabids</taxon>
        <taxon>Fabales</taxon>
        <taxon>Fabaceae</taxon>
        <taxon>Papilionoideae</taxon>
        <taxon>50 kb inversion clade</taxon>
        <taxon>NPAAA clade</taxon>
        <taxon>Hologalegina</taxon>
        <taxon>IRL clade</taxon>
        <taxon>Trifolieae</taxon>
        <taxon>Medicago</taxon>
    </lineage>
</organism>